<accession>B9G233</accession>
<reference evidence="1" key="1">
    <citation type="journal article" date="2005" name="PLoS Biol.">
        <title>The genomes of Oryza sativa: a history of duplications.</title>
        <authorList>
            <person name="Yu J."/>
            <person name="Wang J."/>
            <person name="Lin W."/>
            <person name="Li S."/>
            <person name="Li H."/>
            <person name="Zhou J."/>
            <person name="Ni P."/>
            <person name="Dong W."/>
            <person name="Hu S."/>
            <person name="Zeng C."/>
            <person name="Zhang J."/>
            <person name="Zhang Y."/>
            <person name="Li R."/>
            <person name="Xu Z."/>
            <person name="Li S."/>
            <person name="Li X."/>
            <person name="Zheng H."/>
            <person name="Cong L."/>
            <person name="Lin L."/>
            <person name="Yin J."/>
            <person name="Geng J."/>
            <person name="Li G."/>
            <person name="Shi J."/>
            <person name="Liu J."/>
            <person name="Lv H."/>
            <person name="Li J."/>
            <person name="Wang J."/>
            <person name="Deng Y."/>
            <person name="Ran L."/>
            <person name="Shi X."/>
            <person name="Wang X."/>
            <person name="Wu Q."/>
            <person name="Li C."/>
            <person name="Ren X."/>
            <person name="Wang J."/>
            <person name="Wang X."/>
            <person name="Li D."/>
            <person name="Liu D."/>
            <person name="Zhang X."/>
            <person name="Ji Z."/>
            <person name="Zhao W."/>
            <person name="Sun Y."/>
            <person name="Zhang Z."/>
            <person name="Bao J."/>
            <person name="Han Y."/>
            <person name="Dong L."/>
            <person name="Ji J."/>
            <person name="Chen P."/>
            <person name="Wu S."/>
            <person name="Liu J."/>
            <person name="Xiao Y."/>
            <person name="Bu D."/>
            <person name="Tan J."/>
            <person name="Yang L."/>
            <person name="Ye C."/>
            <person name="Zhang J."/>
            <person name="Xu J."/>
            <person name="Zhou Y."/>
            <person name="Yu Y."/>
            <person name="Zhang B."/>
            <person name="Zhuang S."/>
            <person name="Wei H."/>
            <person name="Liu B."/>
            <person name="Lei M."/>
            <person name="Yu H."/>
            <person name="Li Y."/>
            <person name="Xu H."/>
            <person name="Wei S."/>
            <person name="He X."/>
            <person name="Fang L."/>
            <person name="Zhang Z."/>
            <person name="Zhang Y."/>
            <person name="Huang X."/>
            <person name="Su Z."/>
            <person name="Tong W."/>
            <person name="Li J."/>
            <person name="Tong Z."/>
            <person name="Li S."/>
            <person name="Ye J."/>
            <person name="Wang L."/>
            <person name="Fang L."/>
            <person name="Lei T."/>
            <person name="Chen C."/>
            <person name="Chen H."/>
            <person name="Xu Z."/>
            <person name="Li H."/>
            <person name="Huang H."/>
            <person name="Zhang F."/>
            <person name="Xu H."/>
            <person name="Li N."/>
            <person name="Zhao C."/>
            <person name="Li S."/>
            <person name="Dong L."/>
            <person name="Huang Y."/>
            <person name="Li L."/>
            <person name="Xi Y."/>
            <person name="Qi Q."/>
            <person name="Li W."/>
            <person name="Zhang B."/>
            <person name="Hu W."/>
            <person name="Zhang Y."/>
            <person name="Tian X."/>
            <person name="Jiao Y."/>
            <person name="Liang X."/>
            <person name="Jin J."/>
            <person name="Gao L."/>
            <person name="Zheng W."/>
            <person name="Hao B."/>
            <person name="Liu S."/>
            <person name="Wang W."/>
            <person name="Yuan L."/>
            <person name="Cao M."/>
            <person name="McDermott J."/>
            <person name="Samudrala R."/>
            <person name="Wang J."/>
            <person name="Wong G.K."/>
            <person name="Yang H."/>
        </authorList>
    </citation>
    <scope>NUCLEOTIDE SEQUENCE [LARGE SCALE GENOMIC DNA]</scope>
</reference>
<proteinExistence type="predicted"/>
<dbReference type="AlphaFoldDB" id="B9G233"/>
<name>B9G233_ORYSJ</name>
<sequence length="215" mass="22999">MSALSSSSTSMSAGVTFALVDDDPGVDEMRWVKPGGGELGEYRHVDVYPGVVKGKRGMVAAVVALVDGRWVDVGADPWVQLDRDGERLGVADKVDEMASRLTTASRTRAVQRRLCRSQQELLDQPDLAASAAALTISWIRDGLATRARGCSDYSQRSINATWGRPSSADGDQLVRMRTTRPAAPATSMAALAISGGWRDDDLSGSWLAALHLTPL</sequence>
<evidence type="ECO:0000313" key="1">
    <source>
        <dbReference type="EMBL" id="EEE69179.1"/>
    </source>
</evidence>
<dbReference type="EMBL" id="CM000146">
    <property type="protein sequence ID" value="EEE69179.1"/>
    <property type="molecule type" value="Genomic_DNA"/>
</dbReference>
<dbReference type="Proteomes" id="UP000007752">
    <property type="component" value="Chromosome 9"/>
</dbReference>
<gene>
    <name evidence="1" type="ORF">OsJ_28354</name>
</gene>
<protein>
    <submittedName>
        <fullName evidence="1">Uncharacterized protein</fullName>
    </submittedName>
</protein>
<organism evidence="1">
    <name type="scientific">Oryza sativa subsp. japonica</name>
    <name type="common">Rice</name>
    <dbReference type="NCBI Taxonomy" id="39947"/>
    <lineage>
        <taxon>Eukaryota</taxon>
        <taxon>Viridiplantae</taxon>
        <taxon>Streptophyta</taxon>
        <taxon>Embryophyta</taxon>
        <taxon>Tracheophyta</taxon>
        <taxon>Spermatophyta</taxon>
        <taxon>Magnoliopsida</taxon>
        <taxon>Liliopsida</taxon>
        <taxon>Poales</taxon>
        <taxon>Poaceae</taxon>
        <taxon>BOP clade</taxon>
        <taxon>Oryzoideae</taxon>
        <taxon>Oryzeae</taxon>
        <taxon>Oryzinae</taxon>
        <taxon>Oryza</taxon>
        <taxon>Oryza sativa</taxon>
    </lineage>
</organism>
<reference evidence="1" key="2">
    <citation type="submission" date="2008-12" db="EMBL/GenBank/DDBJ databases">
        <title>Improved gene annotation of the rice (Oryza sativa) genomes.</title>
        <authorList>
            <person name="Wang J."/>
            <person name="Li R."/>
            <person name="Fan W."/>
            <person name="Huang Q."/>
            <person name="Zhang J."/>
            <person name="Zhou Y."/>
            <person name="Hu Y."/>
            <person name="Zi S."/>
            <person name="Li J."/>
            <person name="Ni P."/>
            <person name="Zheng H."/>
            <person name="Zhang Y."/>
            <person name="Zhao M."/>
            <person name="Hao Q."/>
            <person name="McDermott J."/>
            <person name="Samudrala R."/>
            <person name="Kristiansen K."/>
            <person name="Wong G.K.-S."/>
        </authorList>
    </citation>
    <scope>NUCLEOTIDE SEQUENCE</scope>
</reference>